<evidence type="ECO:0000256" key="1">
    <source>
        <dbReference type="SAM" id="SignalP"/>
    </source>
</evidence>
<evidence type="ECO:0000313" key="2">
    <source>
        <dbReference type="EMBL" id="EUN26154.1"/>
    </source>
</evidence>
<dbReference type="HOGENOM" id="CLU_2170624_0_0_1"/>
<dbReference type="EMBL" id="KI968743">
    <property type="protein sequence ID" value="EUN26154.1"/>
    <property type="molecule type" value="Genomic_DNA"/>
</dbReference>
<dbReference type="OrthoDB" id="4986740at2759"/>
<reference evidence="2 3" key="1">
    <citation type="journal article" date="2013" name="PLoS Genet.">
        <title>Comparative genome structure, secondary metabolite, and effector coding capacity across Cochliobolus pathogens.</title>
        <authorList>
            <person name="Condon B.J."/>
            <person name="Leng Y."/>
            <person name="Wu D."/>
            <person name="Bushley K.E."/>
            <person name="Ohm R.A."/>
            <person name="Otillar R."/>
            <person name="Martin J."/>
            <person name="Schackwitz W."/>
            <person name="Grimwood J."/>
            <person name="MohdZainudin N."/>
            <person name="Xue C."/>
            <person name="Wang R."/>
            <person name="Manning V.A."/>
            <person name="Dhillon B."/>
            <person name="Tu Z.J."/>
            <person name="Steffenson B.J."/>
            <person name="Salamov A."/>
            <person name="Sun H."/>
            <person name="Lowry S."/>
            <person name="LaButti K."/>
            <person name="Han J."/>
            <person name="Copeland A."/>
            <person name="Lindquist E."/>
            <person name="Barry K."/>
            <person name="Schmutz J."/>
            <person name="Baker S.E."/>
            <person name="Ciuffetti L.M."/>
            <person name="Grigoriev I.V."/>
            <person name="Zhong S."/>
            <person name="Turgeon B.G."/>
        </authorList>
    </citation>
    <scope>NUCLEOTIDE SEQUENCE [LARGE SCALE GENOMIC DNA]</scope>
    <source>
        <strain evidence="2 3">FI3</strain>
    </source>
</reference>
<name>W7EH53_BIPV3</name>
<keyword evidence="1" id="KW-0732">Signal</keyword>
<organism evidence="2 3">
    <name type="scientific">Bipolaris victoriae (strain FI3)</name>
    <name type="common">Victoria blight of oats agent</name>
    <name type="synonym">Cochliobolus victoriae</name>
    <dbReference type="NCBI Taxonomy" id="930091"/>
    <lineage>
        <taxon>Eukaryota</taxon>
        <taxon>Fungi</taxon>
        <taxon>Dikarya</taxon>
        <taxon>Ascomycota</taxon>
        <taxon>Pezizomycotina</taxon>
        <taxon>Dothideomycetes</taxon>
        <taxon>Pleosporomycetidae</taxon>
        <taxon>Pleosporales</taxon>
        <taxon>Pleosporineae</taxon>
        <taxon>Pleosporaceae</taxon>
        <taxon>Bipolaris</taxon>
    </lineage>
</organism>
<dbReference type="AlphaFoldDB" id="W7EH53"/>
<dbReference type="GeneID" id="26251887"/>
<accession>W7EH53</accession>
<keyword evidence="3" id="KW-1185">Reference proteome</keyword>
<feature type="signal peptide" evidence="1">
    <location>
        <begin position="1"/>
        <end position="16"/>
    </location>
</feature>
<evidence type="ECO:0000313" key="3">
    <source>
        <dbReference type="Proteomes" id="UP000054337"/>
    </source>
</evidence>
<dbReference type="RefSeq" id="XP_014555664.1">
    <property type="nucleotide sequence ID" value="XM_014700178.1"/>
</dbReference>
<protein>
    <submittedName>
        <fullName evidence="2">Uncharacterized protein</fullName>
    </submittedName>
</protein>
<proteinExistence type="predicted"/>
<dbReference type="Proteomes" id="UP000054337">
    <property type="component" value="Unassembled WGS sequence"/>
</dbReference>
<gene>
    <name evidence="2" type="ORF">COCVIDRAFT_16811</name>
</gene>
<feature type="chain" id="PRO_5004893943" evidence="1">
    <location>
        <begin position="17"/>
        <end position="110"/>
    </location>
</feature>
<sequence>MKAFFVTLVALPAVLAATLPSSQASEFPIQSQECTCQNAAGATRASGLCQLMRGSLRGPGEWPVDTQSVYQAAPHTRGKDPVERLPEELLLGGIFLRRYLLEIYLKTHKY</sequence>